<dbReference type="AlphaFoldDB" id="A0A1G2R404"/>
<evidence type="ECO:0000313" key="2">
    <source>
        <dbReference type="Proteomes" id="UP000179258"/>
    </source>
</evidence>
<sequence length="142" mass="15915">MRGNKFKESIIKHLKEMPIVQVACAKAGVSRATYYRWMKEDSAFAKDVGTATAEGEAFITDMSESQLITMIRDKNFQALQLWLRHHHPKYGNKVDVSAKLSVDEPLTEEQEMLIKEALRLAGIDGDNDEFQPPSGGDSARTS</sequence>
<accession>A0A1G2R404</accession>
<comment type="caution">
    <text evidence="1">The sequence shown here is derived from an EMBL/GenBank/DDBJ whole genome shotgun (WGS) entry which is preliminary data.</text>
</comment>
<evidence type="ECO:0000313" key="1">
    <source>
        <dbReference type="EMBL" id="OHA67595.1"/>
    </source>
</evidence>
<name>A0A1G2R404_9BACT</name>
<dbReference type="EMBL" id="MHTX01000036">
    <property type="protein sequence ID" value="OHA67595.1"/>
    <property type="molecule type" value="Genomic_DNA"/>
</dbReference>
<proteinExistence type="predicted"/>
<gene>
    <name evidence="1" type="ORF">A3D59_03440</name>
</gene>
<organism evidence="1 2">
    <name type="scientific">Candidatus Wildermuthbacteria bacterium RIFCSPHIGHO2_02_FULL_47_17</name>
    <dbReference type="NCBI Taxonomy" id="1802452"/>
    <lineage>
        <taxon>Bacteria</taxon>
        <taxon>Candidatus Wildermuthiibacteriota</taxon>
    </lineage>
</organism>
<reference evidence="1 2" key="1">
    <citation type="journal article" date="2016" name="Nat. Commun.">
        <title>Thousands of microbial genomes shed light on interconnected biogeochemical processes in an aquifer system.</title>
        <authorList>
            <person name="Anantharaman K."/>
            <person name="Brown C.T."/>
            <person name="Hug L.A."/>
            <person name="Sharon I."/>
            <person name="Castelle C.J."/>
            <person name="Probst A.J."/>
            <person name="Thomas B.C."/>
            <person name="Singh A."/>
            <person name="Wilkins M.J."/>
            <person name="Karaoz U."/>
            <person name="Brodie E.L."/>
            <person name="Williams K.H."/>
            <person name="Hubbard S.S."/>
            <person name="Banfield J.F."/>
        </authorList>
    </citation>
    <scope>NUCLEOTIDE SEQUENCE [LARGE SCALE GENOMIC DNA]</scope>
</reference>
<dbReference type="Proteomes" id="UP000179258">
    <property type="component" value="Unassembled WGS sequence"/>
</dbReference>
<evidence type="ECO:0008006" key="3">
    <source>
        <dbReference type="Google" id="ProtNLM"/>
    </source>
</evidence>
<dbReference type="Gene3D" id="1.10.10.60">
    <property type="entry name" value="Homeodomain-like"/>
    <property type="match status" value="1"/>
</dbReference>
<protein>
    <recommendedName>
        <fullName evidence="3">Homeodomain phBC6A51-type domain-containing protein</fullName>
    </recommendedName>
</protein>